<dbReference type="EMBL" id="CP136890">
    <property type="protein sequence ID" value="WOK93466.1"/>
    <property type="molecule type" value="Genomic_DNA"/>
</dbReference>
<keyword evidence="4" id="KW-1185">Reference proteome</keyword>
<accession>A0AAQ3JPJ8</accession>
<keyword evidence="1" id="KW-0812">Transmembrane</keyword>
<feature type="transmembrane region" description="Helical" evidence="1">
    <location>
        <begin position="52"/>
        <end position="72"/>
    </location>
</feature>
<feature type="signal peptide" evidence="2">
    <location>
        <begin position="1"/>
        <end position="26"/>
    </location>
</feature>
<protein>
    <submittedName>
        <fullName evidence="3">Uncharacterized protein</fullName>
    </submittedName>
</protein>
<evidence type="ECO:0000313" key="4">
    <source>
        <dbReference type="Proteomes" id="UP001327560"/>
    </source>
</evidence>
<feature type="chain" id="PRO_5042858937" evidence="2">
    <location>
        <begin position="27"/>
        <end position="73"/>
    </location>
</feature>
<evidence type="ECO:0000256" key="1">
    <source>
        <dbReference type="SAM" id="Phobius"/>
    </source>
</evidence>
<sequence>MMGEGKGSTLVHILAIALCLTASGFAIAAERRRSTGTTQTDNFNATYCVYDSMWLLVMELVLSCFFCQASHYL</sequence>
<proteinExistence type="predicted"/>
<keyword evidence="1" id="KW-0472">Membrane</keyword>
<keyword evidence="1" id="KW-1133">Transmembrane helix</keyword>
<organism evidence="3 4">
    <name type="scientific">Canna indica</name>
    <name type="common">Indian-shot</name>
    <dbReference type="NCBI Taxonomy" id="4628"/>
    <lineage>
        <taxon>Eukaryota</taxon>
        <taxon>Viridiplantae</taxon>
        <taxon>Streptophyta</taxon>
        <taxon>Embryophyta</taxon>
        <taxon>Tracheophyta</taxon>
        <taxon>Spermatophyta</taxon>
        <taxon>Magnoliopsida</taxon>
        <taxon>Liliopsida</taxon>
        <taxon>Zingiberales</taxon>
        <taxon>Cannaceae</taxon>
        <taxon>Canna</taxon>
    </lineage>
</organism>
<gene>
    <name evidence="3" type="ORF">Cni_G02164</name>
</gene>
<name>A0AAQ3JPJ8_9LILI</name>
<dbReference type="AlphaFoldDB" id="A0AAQ3JPJ8"/>
<reference evidence="3 4" key="1">
    <citation type="submission" date="2023-10" db="EMBL/GenBank/DDBJ databases">
        <title>Chromosome-scale genome assembly provides insights into flower coloration mechanisms of Canna indica.</title>
        <authorList>
            <person name="Li C."/>
        </authorList>
    </citation>
    <scope>NUCLEOTIDE SEQUENCE [LARGE SCALE GENOMIC DNA]</scope>
    <source>
        <tissue evidence="3">Flower</tissue>
    </source>
</reference>
<dbReference type="Proteomes" id="UP001327560">
    <property type="component" value="Chromosome 1"/>
</dbReference>
<evidence type="ECO:0000256" key="2">
    <source>
        <dbReference type="SAM" id="SignalP"/>
    </source>
</evidence>
<evidence type="ECO:0000313" key="3">
    <source>
        <dbReference type="EMBL" id="WOK93466.1"/>
    </source>
</evidence>
<keyword evidence="2" id="KW-0732">Signal</keyword>